<sequence>MSGPDGNKGDAAQELKERTLGEAGVRAKSQERAEGPRPQSERVVLEKMTLYETKTKLYIIATDKDAQRFRVLKIDRTADPRPSSNGQIPALENEADGGLTITEDSATYTFREKEELLETLRAGNPALKLVEKPCFGIAGFVRFTSTYHLILITKRSKVAVLGGHHVFHSEGTDLHEISPVPAAVAAEDARQKHSFMSVHLSKNFYFSYTYDITNTLQRNMLRGNAHLPFEDKFVWNWHLLRPLRYSLKRESAWLLPLVHGFVDQAKLTVYSRTVYITLIARRSRHFAGARFLRRGINHEGFVANEVETEQIVSDALTSAFYTAGPSFHAHRSRAPTPPLPRDFPISHQARRVSPRYTSHVQIRGSIPLYWTQDAAKALKPPIEMALRDPFYVAAAKHFDSLFRSYGSACIVLNLIKHHDDRESTLLEEYKDCIDYLNQFLPDRSKIDYIPYDLSSAKASRKNNKFDVLEDCAEGALEKTGFFHSGAEAPRRTEHDGPYRSTPRVQKGVIRTNCIDCLDRTNIAQTVVGHNAFEHQLFALGLLSSPNLDIECDAARLLESMYASHGDIIAMQYGGSNTVSTIDSYRPATPAWPAFSGGYSRDKVENMKRYYANSFSDHDKQAAIDLFLGIKPDFPLPPNWTYTVPHAQTSYRDWYRTENLDRLSLPPEEICARLQATVDDEDAADPSDLWRRYYRGDRWQTMQVQLPYRLPQQATAAPHDLVARAPVLQSPFMSFSERTARVHPSHLQRRHSGGLRSWMAHRPSARTEPQQGASAVQPLEAEAATELASTTSIAPSAPFTLTTEALATSLLQPKTRAEEAQEYDAWLSQFAHLSLSGHDHLSEKDRVAYETYVRRRAEGDVSTRDRSVFDNFLAPADVVRTLLGSAHDVSIPPATLKMYREAVHGTKGSEQVQTLP</sequence>
<comment type="subcellular location">
    <subcellularLocation>
        <location evidence="1">Endomembrane system</location>
    </subcellularLocation>
</comment>
<dbReference type="EMBL" id="PJQD01000085">
    <property type="protein sequence ID" value="POY71418.1"/>
    <property type="molecule type" value="Genomic_DNA"/>
</dbReference>
<feature type="compositionally biased region" description="Basic and acidic residues" evidence="4">
    <location>
        <begin position="7"/>
        <end position="20"/>
    </location>
</feature>
<dbReference type="GO" id="GO:0043813">
    <property type="term" value="F:phosphatidylinositol-3,5-bisphosphate 5-phosphatase activity"/>
    <property type="evidence" value="ECO:0007669"/>
    <property type="project" value="InterPro"/>
</dbReference>
<evidence type="ECO:0000313" key="6">
    <source>
        <dbReference type="EMBL" id="POY71418.1"/>
    </source>
</evidence>
<organism evidence="6 7">
    <name type="scientific">Rhodotorula taiwanensis</name>
    <dbReference type="NCBI Taxonomy" id="741276"/>
    <lineage>
        <taxon>Eukaryota</taxon>
        <taxon>Fungi</taxon>
        <taxon>Dikarya</taxon>
        <taxon>Basidiomycota</taxon>
        <taxon>Pucciniomycotina</taxon>
        <taxon>Microbotryomycetes</taxon>
        <taxon>Sporidiobolales</taxon>
        <taxon>Sporidiobolaceae</taxon>
        <taxon>Rhodotorula</taxon>
    </lineage>
</organism>
<evidence type="ECO:0000256" key="2">
    <source>
        <dbReference type="ARBA" id="ARBA00022801"/>
    </source>
</evidence>
<dbReference type="PROSITE" id="PS50275">
    <property type="entry name" value="SAC"/>
    <property type="match status" value="1"/>
</dbReference>
<keyword evidence="3" id="KW-0472">Membrane</keyword>
<dbReference type="Pfam" id="PF02383">
    <property type="entry name" value="Syja_N"/>
    <property type="match status" value="1"/>
</dbReference>
<dbReference type="Proteomes" id="UP000237144">
    <property type="component" value="Unassembled WGS sequence"/>
</dbReference>
<dbReference type="PANTHER" id="PTHR45738:SF5">
    <property type="entry name" value="POLYPHOSPHOINOSITIDE PHOSPHATASE"/>
    <property type="match status" value="1"/>
</dbReference>
<evidence type="ECO:0000313" key="7">
    <source>
        <dbReference type="Proteomes" id="UP000237144"/>
    </source>
</evidence>
<name>A0A2S5B3Q8_9BASI</name>
<feature type="region of interest" description="Disordered" evidence="4">
    <location>
        <begin position="760"/>
        <end position="780"/>
    </location>
</feature>
<evidence type="ECO:0000259" key="5">
    <source>
        <dbReference type="PROSITE" id="PS50275"/>
    </source>
</evidence>
<gene>
    <name evidence="6" type="ORF">BMF94_5730</name>
</gene>
<dbReference type="OrthoDB" id="405996at2759"/>
<feature type="compositionally biased region" description="Basic and acidic residues" evidence="4">
    <location>
        <begin position="28"/>
        <end position="41"/>
    </location>
</feature>
<feature type="region of interest" description="Disordered" evidence="4">
    <location>
        <begin position="1"/>
        <end position="41"/>
    </location>
</feature>
<dbReference type="AlphaFoldDB" id="A0A2S5B3Q8"/>
<reference evidence="6 7" key="1">
    <citation type="journal article" date="2018" name="Front. Microbiol.">
        <title>Prospects for Fungal Bioremediation of Acidic Radioactive Waste Sites: Characterization and Genome Sequence of Rhodotorula taiwanensis MD1149.</title>
        <authorList>
            <person name="Tkavc R."/>
            <person name="Matrosova V.Y."/>
            <person name="Grichenko O.E."/>
            <person name="Gostincar C."/>
            <person name="Volpe R.P."/>
            <person name="Klimenkova P."/>
            <person name="Gaidamakova E.K."/>
            <person name="Zhou C.E."/>
            <person name="Stewart B.J."/>
            <person name="Lyman M.G."/>
            <person name="Malfatti S.A."/>
            <person name="Rubinfeld B."/>
            <person name="Courtot M."/>
            <person name="Singh J."/>
            <person name="Dalgard C.L."/>
            <person name="Hamilton T."/>
            <person name="Frey K.G."/>
            <person name="Gunde-Cimerman N."/>
            <person name="Dugan L."/>
            <person name="Daly M.J."/>
        </authorList>
    </citation>
    <scope>NUCLEOTIDE SEQUENCE [LARGE SCALE GENOMIC DNA]</scope>
    <source>
        <strain evidence="6 7">MD1149</strain>
    </source>
</reference>
<feature type="domain" description="SAC" evidence="5">
    <location>
        <begin position="195"/>
        <end position="574"/>
    </location>
</feature>
<dbReference type="InterPro" id="IPR002013">
    <property type="entry name" value="SAC_dom"/>
</dbReference>
<evidence type="ECO:0000256" key="3">
    <source>
        <dbReference type="ARBA" id="ARBA00023136"/>
    </source>
</evidence>
<dbReference type="GO" id="GO:0046856">
    <property type="term" value="P:phosphatidylinositol dephosphorylation"/>
    <property type="evidence" value="ECO:0007669"/>
    <property type="project" value="InterPro"/>
</dbReference>
<keyword evidence="2" id="KW-0378">Hydrolase</keyword>
<dbReference type="STRING" id="741276.A0A2S5B3Q8"/>
<protein>
    <recommendedName>
        <fullName evidence="5">SAC domain-containing protein</fullName>
    </recommendedName>
</protein>
<proteinExistence type="predicted"/>
<evidence type="ECO:0000256" key="4">
    <source>
        <dbReference type="SAM" id="MobiDB-lite"/>
    </source>
</evidence>
<accession>A0A2S5B3Q8</accession>
<dbReference type="GO" id="GO:0012505">
    <property type="term" value="C:endomembrane system"/>
    <property type="evidence" value="ECO:0007669"/>
    <property type="project" value="UniProtKB-SubCell"/>
</dbReference>
<evidence type="ECO:0000256" key="1">
    <source>
        <dbReference type="ARBA" id="ARBA00004308"/>
    </source>
</evidence>
<keyword evidence="7" id="KW-1185">Reference proteome</keyword>
<dbReference type="InterPro" id="IPR043573">
    <property type="entry name" value="Fig4-like"/>
</dbReference>
<dbReference type="PANTHER" id="PTHR45738">
    <property type="entry name" value="POLYPHOSPHOINOSITIDE PHOSPHATASE"/>
    <property type="match status" value="1"/>
</dbReference>
<comment type="caution">
    <text evidence="6">The sequence shown here is derived from an EMBL/GenBank/DDBJ whole genome shotgun (WGS) entry which is preliminary data.</text>
</comment>